<protein>
    <recommendedName>
        <fullName evidence="4">WxL domain-containing protein</fullName>
    </recommendedName>
</protein>
<proteinExistence type="predicted"/>
<evidence type="ECO:0000256" key="1">
    <source>
        <dbReference type="SAM" id="MobiDB-lite"/>
    </source>
</evidence>
<feature type="region of interest" description="Disordered" evidence="1">
    <location>
        <begin position="639"/>
        <end position="661"/>
    </location>
</feature>
<evidence type="ECO:0008006" key="4">
    <source>
        <dbReference type="Google" id="ProtNLM"/>
    </source>
</evidence>
<sequence length="1399" mass="151634">MKIGKKGFVALAAIVGLLGVGSVANSFQPIFAREETQGDETVASSSTDVLSNSDILESIDETISSDEQLQTSTSESEETSETVSDEGKPSRARLISAQADETAVWGSEAAATKVIEVDNWADFDKAIRNGFTGNDVGKNDADYIKITQSFGNPQTGTSASASNITIPVNRVDFVVDGMNHTIEFHGTSYSWRSDRNDVRKTYVKDLTMYGTNYYGPFRIGDATSLDSELAIENVYYEGGQLTASYQATMRFIGTNTIKSVNSYEDPFTPGRNISTQGNQSGLESFRAVFEENSNTDVQVENGNGFILASYMGNTGSTSGQPAYALLKNKAKVNITTLGSTGENYGVGYYVLALNKGDVTVEDEAELTLNTADGTTKGGIELANGTNIDISNKAKVNININGPMGGTRNAISIGNNSKFNVRDEGELHINLKNQGTDGRDVITAGNDSTFEIGRKSIFNIALQDGTGTRNLINIGARGAFRFADAFSIDLDARANTNAHLINMSNPGHFIADVQKVSTWLKSDPSVLYKSWAPIYGVDVTYNARNQIGLAGQSVTSAITNDFLANYNTSGRSGSQVPPANHTGFSRVLFEFIEDVNIGLNEITDNPNEDTHKEFSGIVNPDPEYGNGTAITFYYVDRDDYTEDDPPPLDRPVGTPSVASPLEGDDRVFHTIADSFTGDYHFDVPAEEQDKLVAGQKIMAVGWLNGKENYVIKTVKDTTAPTADGREYIVEKGSTPPDASVFVENVQDTNPMEDQEFTYAYKTDISDLINQPSLEGHTIEIYVTDEAGNTATIQAKLIVYDVGAEIKAQNIEIDASEIKDKTEDEIKQYILSESNPTAFYLRDGAEVDVTSNIEIADLGGITTTPADYTVKLIVPADPENGLAENIEKEIVVTVKDTEPPVGVGKHILVPLNTPEYLTGNGVDLFKFLSSYSDNVTESEELKIRLVENETEISDLVSSVGDKVIHVILTDKADNDSESIEIPITVVDGEVNGSVAVGGNSFVTDRADWENAENLNDFIIAQASVVASEMTETGVINVTDTSKLTIDTSGVTADSEHEETPMDIILTVSNGVDEVSKTITVTFNDKTAPTADPAEDIRVPLGVPSAITGTEASPKDPRDFITNLKDNVSAADDITVTLDMTTEEIEELVATTGTKSLKVKLTDEKNNSQTIEVPITVFDNSLTVRFVDGSDTDIVTPVMISGHAPGDTVDLTKEKAVTDSIDAVIEQDYQLLTKPESEDAVEVTDDGKVVKYIFDGTLIISSYPTTMDFGIRNVGIFNIRVGKPEIDAPFTIKDNRALRDDWKLTARLDKVLTLQTGDTDDPNYILPDALKYQTGADQASEFTLDGDDQIIETGKNEDTEEYRLSDDWSEEGKGFKLDVPAGTVNKLGEYKAEIVWTLSDVR</sequence>
<feature type="region of interest" description="Disordered" evidence="1">
    <location>
        <begin position="62"/>
        <end position="91"/>
    </location>
</feature>
<dbReference type="Pfam" id="PF20585">
    <property type="entry name" value="Pectate_lyase_5"/>
    <property type="match status" value="1"/>
</dbReference>
<name>A0A1L8RE25_9ENTE</name>
<feature type="compositionally biased region" description="Acidic residues" evidence="1">
    <location>
        <begin position="75"/>
        <end position="84"/>
    </location>
</feature>
<keyword evidence="3" id="KW-1185">Reference proteome</keyword>
<evidence type="ECO:0000313" key="2">
    <source>
        <dbReference type="EMBL" id="OJG17983.1"/>
    </source>
</evidence>
<dbReference type="InterPro" id="IPR046776">
    <property type="entry name" value="Pectate_lyase_5"/>
</dbReference>
<feature type="compositionally biased region" description="Low complexity" evidence="1">
    <location>
        <begin position="65"/>
        <end position="74"/>
    </location>
</feature>
<comment type="caution">
    <text evidence="2">The sequence shown here is derived from an EMBL/GenBank/DDBJ whole genome shotgun (WGS) entry which is preliminary data.</text>
</comment>
<dbReference type="EMBL" id="JXKH01000005">
    <property type="protein sequence ID" value="OJG17983.1"/>
    <property type="molecule type" value="Genomic_DNA"/>
</dbReference>
<evidence type="ECO:0000313" key="3">
    <source>
        <dbReference type="Proteomes" id="UP000181884"/>
    </source>
</evidence>
<organism evidence="2 3">
    <name type="scientific">Enterococcus canis</name>
    <dbReference type="NCBI Taxonomy" id="214095"/>
    <lineage>
        <taxon>Bacteria</taxon>
        <taxon>Bacillati</taxon>
        <taxon>Bacillota</taxon>
        <taxon>Bacilli</taxon>
        <taxon>Lactobacillales</taxon>
        <taxon>Enterococcaceae</taxon>
        <taxon>Enterococcus</taxon>
    </lineage>
</organism>
<dbReference type="Proteomes" id="UP000181884">
    <property type="component" value="Unassembled WGS sequence"/>
</dbReference>
<gene>
    <name evidence="2" type="ORF">RU97_GL002056</name>
</gene>
<accession>A0A1L8RE25</accession>
<reference evidence="2 3" key="1">
    <citation type="submission" date="2014-12" db="EMBL/GenBank/DDBJ databases">
        <title>Draft genome sequences of 29 type strains of Enterococci.</title>
        <authorList>
            <person name="Zhong Z."/>
            <person name="Sun Z."/>
            <person name="Liu W."/>
            <person name="Zhang W."/>
            <person name="Zhang H."/>
        </authorList>
    </citation>
    <scope>NUCLEOTIDE SEQUENCE [LARGE SCALE GENOMIC DNA]</scope>
    <source>
        <strain evidence="2 3">DSM 17029</strain>
    </source>
</reference>
<dbReference type="Gene3D" id="2.60.40.3600">
    <property type="match status" value="1"/>
</dbReference>
<dbReference type="RefSeq" id="WP_067393233.1">
    <property type="nucleotide sequence ID" value="NZ_JXKH01000005.1"/>
</dbReference>
<dbReference type="STRING" id="214095.RU97_GL002056"/>